<dbReference type="Proteomes" id="UP001172673">
    <property type="component" value="Unassembled WGS sequence"/>
</dbReference>
<gene>
    <name evidence="1" type="ORF">H2200_002065</name>
</gene>
<evidence type="ECO:0000313" key="1">
    <source>
        <dbReference type="EMBL" id="KAJ9613929.1"/>
    </source>
</evidence>
<sequence>MSTTQPQSQLQQAYFISITDNGNEGFGPELFLLTFGPGFPGPAGAGQFGSAMWQQLDPNDPFTYSLVTNPNPSLEPFGSPPITGQIIELDNVGIAAGAGLTINLLIQGAQPNEVKKIVFEGVRPGTTMTAGSEGSTTPL</sequence>
<dbReference type="AlphaFoldDB" id="A0AA39CMP8"/>
<comment type="caution">
    <text evidence="1">The sequence shown here is derived from an EMBL/GenBank/DDBJ whole genome shotgun (WGS) entry which is preliminary data.</text>
</comment>
<accession>A0AA39CMP8</accession>
<reference evidence="1" key="1">
    <citation type="submission" date="2022-10" db="EMBL/GenBank/DDBJ databases">
        <title>Culturing micro-colonial fungi from biological soil crusts in the Mojave desert and describing Neophaeococcomyces mojavensis, and introducing the new genera and species Taxawa tesnikishii.</title>
        <authorList>
            <person name="Kurbessoian T."/>
            <person name="Stajich J.E."/>
        </authorList>
    </citation>
    <scope>NUCLEOTIDE SEQUENCE</scope>
    <source>
        <strain evidence="1">TK_41</strain>
    </source>
</reference>
<keyword evidence="2" id="KW-1185">Reference proteome</keyword>
<protein>
    <submittedName>
        <fullName evidence="1">Uncharacterized protein</fullName>
    </submittedName>
</protein>
<name>A0AA39CMP8_9EURO</name>
<organism evidence="1 2">
    <name type="scientific">Cladophialophora chaetospira</name>
    <dbReference type="NCBI Taxonomy" id="386627"/>
    <lineage>
        <taxon>Eukaryota</taxon>
        <taxon>Fungi</taxon>
        <taxon>Dikarya</taxon>
        <taxon>Ascomycota</taxon>
        <taxon>Pezizomycotina</taxon>
        <taxon>Eurotiomycetes</taxon>
        <taxon>Chaetothyriomycetidae</taxon>
        <taxon>Chaetothyriales</taxon>
        <taxon>Herpotrichiellaceae</taxon>
        <taxon>Cladophialophora</taxon>
    </lineage>
</organism>
<proteinExistence type="predicted"/>
<evidence type="ECO:0000313" key="2">
    <source>
        <dbReference type="Proteomes" id="UP001172673"/>
    </source>
</evidence>
<dbReference type="EMBL" id="JAPDRK010000003">
    <property type="protein sequence ID" value="KAJ9613929.1"/>
    <property type="molecule type" value="Genomic_DNA"/>
</dbReference>